<keyword evidence="1" id="KW-0472">Membrane</keyword>
<proteinExistence type="predicted"/>
<feature type="transmembrane region" description="Helical" evidence="1">
    <location>
        <begin position="12"/>
        <end position="35"/>
    </location>
</feature>
<keyword evidence="1" id="KW-1133">Transmembrane helix</keyword>
<protein>
    <submittedName>
        <fullName evidence="2">Uncharacterized protein</fullName>
    </submittedName>
</protein>
<dbReference type="EMBL" id="QAON01000003">
    <property type="protein sequence ID" value="PTQ90299.1"/>
    <property type="molecule type" value="Genomic_DNA"/>
</dbReference>
<comment type="caution">
    <text evidence="2">The sequence shown here is derived from an EMBL/GenBank/DDBJ whole genome shotgun (WGS) entry which is preliminary data.</text>
</comment>
<evidence type="ECO:0000256" key="1">
    <source>
        <dbReference type="SAM" id="Phobius"/>
    </source>
</evidence>
<gene>
    <name evidence="2" type="ORF">C8N29_10352</name>
</gene>
<dbReference type="AlphaFoldDB" id="A0A2T5J1I0"/>
<dbReference type="OrthoDB" id="9833110at2"/>
<reference evidence="2 3" key="1">
    <citation type="submission" date="2018-04" db="EMBL/GenBank/DDBJ databases">
        <title>Genomic Encyclopedia of Archaeal and Bacterial Type Strains, Phase II (KMG-II): from individual species to whole genera.</title>
        <authorList>
            <person name="Goeker M."/>
        </authorList>
    </citation>
    <scope>NUCLEOTIDE SEQUENCE [LARGE SCALE GENOMIC DNA]</scope>
    <source>
        <strain evidence="2 3">DSM 5822</strain>
    </source>
</reference>
<evidence type="ECO:0000313" key="3">
    <source>
        <dbReference type="Proteomes" id="UP000244223"/>
    </source>
</evidence>
<keyword evidence="1" id="KW-0812">Transmembrane</keyword>
<sequence>MQGLWQQQLKIFLRTALYLPVAFVLYVLINAYVMGKFAQTLEHCMQQPLNIHNPEQVRGFVQCLQKRSNSWVQWRTKPERYYQATTPHTPCQWVGRWQAKRDDMSFAIELKPDGRYVIDSNSLKSKTETEIEIASFKGVWSSPEPQTILWFNNQRIWPIDQNTVKWLNENQLVITEQNGTETYYQRQSYMIPNCPANP</sequence>
<keyword evidence="3" id="KW-1185">Reference proteome</keyword>
<dbReference type="Proteomes" id="UP000244223">
    <property type="component" value="Unassembled WGS sequence"/>
</dbReference>
<name>A0A2T5J1I0_9GAMM</name>
<evidence type="ECO:0000313" key="2">
    <source>
        <dbReference type="EMBL" id="PTQ90299.1"/>
    </source>
</evidence>
<accession>A0A2T5J1I0</accession>
<organism evidence="2 3">
    <name type="scientific">Agitococcus lubricus</name>
    <dbReference type="NCBI Taxonomy" id="1077255"/>
    <lineage>
        <taxon>Bacteria</taxon>
        <taxon>Pseudomonadati</taxon>
        <taxon>Pseudomonadota</taxon>
        <taxon>Gammaproteobacteria</taxon>
        <taxon>Moraxellales</taxon>
        <taxon>Moraxellaceae</taxon>
        <taxon>Agitococcus</taxon>
    </lineage>
</organism>
<dbReference type="RefSeq" id="WP_107864747.1">
    <property type="nucleotide sequence ID" value="NZ_QAON01000003.1"/>
</dbReference>